<dbReference type="AlphaFoldDB" id="A0A0J7KCT8"/>
<name>A0A0J7KCT8_LASNI</name>
<dbReference type="InterPro" id="IPR043502">
    <property type="entry name" value="DNA/RNA_pol_sf"/>
</dbReference>
<dbReference type="Pfam" id="PF03564">
    <property type="entry name" value="DUF1759"/>
    <property type="match status" value="1"/>
</dbReference>
<proteinExistence type="predicted"/>
<organism evidence="2 3">
    <name type="scientific">Lasius niger</name>
    <name type="common">Black garden ant</name>
    <dbReference type="NCBI Taxonomy" id="67767"/>
    <lineage>
        <taxon>Eukaryota</taxon>
        <taxon>Metazoa</taxon>
        <taxon>Ecdysozoa</taxon>
        <taxon>Arthropoda</taxon>
        <taxon>Hexapoda</taxon>
        <taxon>Insecta</taxon>
        <taxon>Pterygota</taxon>
        <taxon>Neoptera</taxon>
        <taxon>Endopterygota</taxon>
        <taxon>Hymenoptera</taxon>
        <taxon>Apocrita</taxon>
        <taxon>Aculeata</taxon>
        <taxon>Formicoidea</taxon>
        <taxon>Formicidae</taxon>
        <taxon>Formicinae</taxon>
        <taxon>Lasius</taxon>
        <taxon>Lasius</taxon>
    </lineage>
</organism>
<dbReference type="Proteomes" id="UP000036403">
    <property type="component" value="Unassembled WGS sequence"/>
</dbReference>
<dbReference type="PaxDb" id="67767-A0A0J7KCT8"/>
<reference evidence="2 3" key="1">
    <citation type="submission" date="2015-04" db="EMBL/GenBank/DDBJ databases">
        <title>Lasius niger genome sequencing.</title>
        <authorList>
            <person name="Konorov E.A."/>
            <person name="Nikitin M.A."/>
            <person name="Kirill M.V."/>
            <person name="Chang P."/>
        </authorList>
    </citation>
    <scope>NUCLEOTIDE SEQUENCE [LARGE SCALE GENOMIC DNA]</scope>
    <source>
        <tissue evidence="2">Whole</tissue>
    </source>
</reference>
<evidence type="ECO:0000313" key="3">
    <source>
        <dbReference type="Proteomes" id="UP000036403"/>
    </source>
</evidence>
<gene>
    <name evidence="2" type="ORF">RF55_12297</name>
</gene>
<dbReference type="GO" id="GO:0071897">
    <property type="term" value="P:DNA biosynthetic process"/>
    <property type="evidence" value="ECO:0007669"/>
    <property type="project" value="UniProtKB-ARBA"/>
</dbReference>
<comment type="caution">
    <text evidence="2">The sequence shown here is derived from an EMBL/GenBank/DDBJ whole genome shotgun (WGS) entry which is preliminary data.</text>
</comment>
<dbReference type="PANTHER" id="PTHR47331:SF5">
    <property type="entry name" value="RIBONUCLEASE H"/>
    <property type="match status" value="1"/>
</dbReference>
<feature type="region of interest" description="Disordered" evidence="1">
    <location>
        <begin position="380"/>
        <end position="401"/>
    </location>
</feature>
<evidence type="ECO:0000313" key="2">
    <source>
        <dbReference type="EMBL" id="KMQ88248.1"/>
    </source>
</evidence>
<dbReference type="OrthoDB" id="7550894at2759"/>
<dbReference type="Pfam" id="PF13650">
    <property type="entry name" value="Asp_protease_2"/>
    <property type="match status" value="1"/>
</dbReference>
<sequence length="908" mass="102347">MTLAVLEHRQKKLEEYWSDFVKRHRAIKRSAEADHSEYVKRDEFSRIEERYFEIAGQLANAIQAMTSKTTSSDPLVSQVEAGNAPKRVHLPKVDLPKFSGDLLAWENFKGLFKALIHDNAGIPNVLKLQYLKSSLSGEAANLLKNVAITDSGYEGAWQDLLDNYENQHLLLFKYMRNVVNCPPAAKQTACELKRLLTTVRQSKRAFEALQRPVEHWSDWFLFLTVEKLNTSSRMDWRTSATNSKKIPTFENLVDFLENRIQALEATFSKDSRAQSHGSKESIAKKKGTSVYHSATNDRKAKTHKCPQCQQGHTLGYCLKFKKFSFSQRKEQAQKLGACLNCLHTDHELSKCPSKYRCAACDGKHHTLLHSAVIPSNTANDLSQTKESASTAEDHSVTPTPNKVASYSVATNRVVLLATAQIQIESLNGNVMIVRALLDTASESSFITEWVAQTLRLPRRGVSVPISGIQGTSSGSASSEASLFVTSIRSKTFRLPLRALVLRTLSTMVPSSVVLNQPWPHLSGLPLADPEFAKPSRVDVILGADICGLLFENESRRGPMGSPSALLTVFGWVLMGSASATNHEKAAFDSVTSVHCQTHDCLSSDLRKFWELEEVNYEHPISPDDALCEELFKSTHRRSEDGCYVVSLPVRDGESKAFGHSRQSAMRLLFNTERRLNRNPSLKDKYTDFMQTYLDMGHMELVPDDMVRNDPNSCYLLHHAVVKPHDPLRKIRVVFNALFKTSSGFSLNDRLLPGPKLQAELWLVLTRWRLFRVVFTTDIVKMFRQIRVNPEDTNLQRILWRKDQEHPLKDYRLTTVTYGTTCAPYLALRVLRQLAEDERSRFPLGAKIIESHSYVDDIFAGADTVQQVKKARQELSDILSTGGFPLSKWAVNCSDIHPAGDTPSRSRRR</sequence>
<dbReference type="STRING" id="67767.A0A0J7KCT8"/>
<dbReference type="PANTHER" id="PTHR47331">
    <property type="entry name" value="PHD-TYPE DOMAIN-CONTAINING PROTEIN"/>
    <property type="match status" value="1"/>
</dbReference>
<dbReference type="EMBL" id="LBMM01009284">
    <property type="protein sequence ID" value="KMQ88248.1"/>
    <property type="molecule type" value="Genomic_DNA"/>
</dbReference>
<dbReference type="InterPro" id="IPR005312">
    <property type="entry name" value="DUF1759"/>
</dbReference>
<protein>
    <submittedName>
        <fullName evidence="2">Bel12-ag transposon polyprotein</fullName>
    </submittedName>
</protein>
<evidence type="ECO:0000256" key="1">
    <source>
        <dbReference type="SAM" id="MobiDB-lite"/>
    </source>
</evidence>
<dbReference type="SUPFAM" id="SSF56672">
    <property type="entry name" value="DNA/RNA polymerases"/>
    <property type="match status" value="1"/>
</dbReference>
<accession>A0A0J7KCT8</accession>
<keyword evidence="3" id="KW-1185">Reference proteome</keyword>